<gene>
    <name evidence="4" type="ORF">EMPG_09628</name>
</gene>
<comment type="similarity">
    <text evidence="1">Belongs to the RdRP family.</text>
</comment>
<keyword evidence="1" id="KW-0696">RNA-directed RNA polymerase</keyword>
<dbReference type="EC" id="2.7.7.48" evidence="1"/>
<dbReference type="PANTHER" id="PTHR23079:SF14">
    <property type="entry name" value="RNA-DEPENDENT RNA POLYMERASE"/>
    <property type="match status" value="1"/>
</dbReference>
<feature type="compositionally biased region" description="Polar residues" evidence="2">
    <location>
        <begin position="214"/>
        <end position="229"/>
    </location>
</feature>
<keyword evidence="5" id="KW-1185">Reference proteome</keyword>
<protein>
    <recommendedName>
        <fullName evidence="1">RNA-dependent RNA polymerase</fullName>
        <ecNumber evidence="1">2.7.7.48</ecNumber>
    </recommendedName>
</protein>
<feature type="domain" description="RDRP core" evidence="3">
    <location>
        <begin position="501"/>
        <end position="1160"/>
    </location>
</feature>
<proteinExistence type="inferred from homology"/>
<feature type="region of interest" description="Disordered" evidence="2">
    <location>
        <begin position="336"/>
        <end position="383"/>
    </location>
</feature>
<dbReference type="GO" id="GO:0030422">
    <property type="term" value="P:siRNA processing"/>
    <property type="evidence" value="ECO:0007669"/>
    <property type="project" value="TreeGrafter"/>
</dbReference>
<evidence type="ECO:0000259" key="3">
    <source>
        <dbReference type="Pfam" id="PF05183"/>
    </source>
</evidence>
<accession>A0A0H1BLS7</accession>
<feature type="compositionally biased region" description="Low complexity" evidence="2">
    <location>
        <begin position="168"/>
        <end position="177"/>
    </location>
</feature>
<reference evidence="5" key="1">
    <citation type="journal article" date="2015" name="PLoS Genet.">
        <title>The dynamic genome and transcriptome of the human fungal pathogen Blastomyces and close relative Emmonsia.</title>
        <authorList>
            <person name="Munoz J.F."/>
            <person name="Gauthier G.M."/>
            <person name="Desjardins C.A."/>
            <person name="Gallo J.E."/>
            <person name="Holder J."/>
            <person name="Sullivan T.D."/>
            <person name="Marty A.J."/>
            <person name="Carmen J.C."/>
            <person name="Chen Z."/>
            <person name="Ding L."/>
            <person name="Gujja S."/>
            <person name="Magrini V."/>
            <person name="Misas E."/>
            <person name="Mitreva M."/>
            <person name="Priest M."/>
            <person name="Saif S."/>
            <person name="Whiston E.A."/>
            <person name="Young S."/>
            <person name="Zeng Q."/>
            <person name="Goldman W.E."/>
            <person name="Mardis E.R."/>
            <person name="Taylor J.W."/>
            <person name="McEwen J.G."/>
            <person name="Clay O.K."/>
            <person name="Klein B.S."/>
            <person name="Cuomo C.A."/>
        </authorList>
    </citation>
    <scope>NUCLEOTIDE SEQUENCE [LARGE SCALE GENOMIC DNA]</scope>
    <source>
        <strain evidence="5">UAMH 139</strain>
    </source>
</reference>
<dbReference type="GO" id="GO:0003723">
    <property type="term" value="F:RNA binding"/>
    <property type="evidence" value="ECO:0007669"/>
    <property type="project" value="UniProtKB-KW"/>
</dbReference>
<dbReference type="Proteomes" id="UP000053573">
    <property type="component" value="Unassembled WGS sequence"/>
</dbReference>
<keyword evidence="1" id="KW-0808">Transferase</keyword>
<dbReference type="OrthoDB" id="10055769at2759"/>
<dbReference type="PANTHER" id="PTHR23079">
    <property type="entry name" value="RNA-DEPENDENT RNA POLYMERASE"/>
    <property type="match status" value="1"/>
</dbReference>
<evidence type="ECO:0000256" key="2">
    <source>
        <dbReference type="SAM" id="MobiDB-lite"/>
    </source>
</evidence>
<name>A0A0H1BLS7_9EURO</name>
<dbReference type="GO" id="GO:0031380">
    <property type="term" value="C:nuclear RNA-directed RNA polymerase complex"/>
    <property type="evidence" value="ECO:0007669"/>
    <property type="project" value="TreeGrafter"/>
</dbReference>
<comment type="catalytic activity">
    <reaction evidence="1">
        <text>RNA(n) + a ribonucleoside 5'-triphosphate = RNA(n+1) + diphosphate</text>
        <dbReference type="Rhea" id="RHEA:21248"/>
        <dbReference type="Rhea" id="RHEA-COMP:14527"/>
        <dbReference type="Rhea" id="RHEA-COMP:17342"/>
        <dbReference type="ChEBI" id="CHEBI:33019"/>
        <dbReference type="ChEBI" id="CHEBI:61557"/>
        <dbReference type="ChEBI" id="CHEBI:140395"/>
        <dbReference type="EC" id="2.7.7.48"/>
    </reaction>
</comment>
<evidence type="ECO:0000313" key="4">
    <source>
        <dbReference type="EMBL" id="KLJ11987.1"/>
    </source>
</evidence>
<dbReference type="STRING" id="2060906.A0A0H1BLS7"/>
<feature type="region of interest" description="Disordered" evidence="2">
    <location>
        <begin position="257"/>
        <end position="324"/>
    </location>
</feature>
<dbReference type="Pfam" id="PF05183">
    <property type="entry name" value="RdRP"/>
    <property type="match status" value="1"/>
</dbReference>
<feature type="region of interest" description="Disordered" evidence="2">
    <location>
        <begin position="212"/>
        <end position="231"/>
    </location>
</feature>
<dbReference type="InterPro" id="IPR007855">
    <property type="entry name" value="RDRP"/>
</dbReference>
<sequence>MSTPRTPRSSDGFNLLIHNLNATYNLDLPNPALSTPRRRPGAERTLPERCVGLAKFLYYDDPEKFQRVVLGSFSEWTKAFLSKWVPKPNQEPGTLPSRSFINTNTISIARNITPEQRATVLDYLWKVLSDEEYIVRKGTSKIPRGPNVAPPADARSGAGWSSESPAATTGGSMTGSGVKPDTSSEIPPAAAAKMPPSPSKRKVVADDSEVFVTAPNTPSNPFHTMSSSLSDDEFGNSDLDDLDIDLDIASLGLADSFDNNQKKKGLKQRRIDEFMTSSKNVQKSDPPPTERPQKNENISFETVTTEQSSSFGPSFGASTPATSFSRSFDTEELDLDETSQYSSTVNQPSSNEFAAPWDNGDTGSPSKNPLCGGQQKTEPDWREQRIRRIIRELEEEGPFSSRNVIKTTVPLRYRYEAQRAANFFKVPVEDILQKLDRRKLPEYEDLWKDIRNGRPSRLEKTTQEAWDMAVDQYEDRNSTGDVVTLSCELEWCSNKEPGYLKLTLNPLKFMRGYRFCRRFGSDRFLEVTYPTVAEPPVHLVRKDDVVEKEILLEAISRWMATSVHHLVGRFWRGLYIEDIQNKQKKSAKNDGVGMSPKISTKQKAFFFATGGIDFRTARDPLGIPPQGETSGQRTSMSMDALINWHMPRADKNNQKSDLKLFQRLQLGLSRTLSTVVLRRDEIVYLKDPPPPIMNDGCALMSRSLGMEIARTLGLENVPAIFQGRISGAKGVWMVDRDDSRFRAGDRRFGLQITESQLKIHPAPPYDTRPADDTQLAFEVVQWSRPLSPAALNLQLLNILQHGGIRNDHIKSLIKQEMSSFYDDFLDTLRVPNGVACRSWLQKMKRITDESYKRQTKRTSNHFPPQYAEQAVLLLDAGFLPLKLPYLTELFKRLLQDYLNNLKNLKVTVSQSTFAYCIADPYGVLRPNEVHFGFSREWEHGSVGTELHGIDILLARLPAHLSTDIQKRRSVYKNELRHFKDVIVFPTTGDTPLASLLSGGDYDGDQCWVCWDPIIVREFKNTEFDPTTVPSDVSLGLRDHSKRISDSVSTEEFLSNAFKFNLKPSKLGHCTVEHEIFCYHQNSINSSLAVKLAWLLSYLVDSRKSGRELTDDAWEKLRPKYPNVVFTEKNPLRPAYKNLSNGSNPSQWNNNNIIDYLLFDVIVAESNQMLVRFGKFCSDHCELPTDPHLVIPWNEAEERAIKERDENKPALYDALKGLKESFREKKAKWAGLVGPKSKMSYSQKIIEAAQILQEITPPEFDHPLGHTWWNSRYEWERLRASCAYKECQTDFVWFAAGPVLCEIKAKALGGSPRTIVPEIYSILSVNRNSAKRVVERAMRRNAGEWGDDDEDEDDEFCDIDESIFLDVGRGIDNPSSHGSSSNG</sequence>
<evidence type="ECO:0000256" key="1">
    <source>
        <dbReference type="RuleBase" id="RU363098"/>
    </source>
</evidence>
<evidence type="ECO:0000313" key="5">
    <source>
        <dbReference type="Proteomes" id="UP000053573"/>
    </source>
</evidence>
<keyword evidence="1" id="KW-0694">RNA-binding</keyword>
<dbReference type="InterPro" id="IPR057596">
    <property type="entry name" value="RDRP_core"/>
</dbReference>
<feature type="compositionally biased region" description="Polar residues" evidence="2">
    <location>
        <begin position="295"/>
        <end position="324"/>
    </location>
</feature>
<keyword evidence="1" id="KW-0548">Nucleotidyltransferase</keyword>
<comment type="caution">
    <text evidence="4">The sequence shown here is derived from an EMBL/GenBank/DDBJ whole genome shotgun (WGS) entry which is preliminary data.</text>
</comment>
<dbReference type="GO" id="GO:0003968">
    <property type="term" value="F:RNA-directed RNA polymerase activity"/>
    <property type="evidence" value="ECO:0007669"/>
    <property type="project" value="UniProtKB-KW"/>
</dbReference>
<organism evidence="4 5">
    <name type="scientific">Blastomyces silverae</name>
    <dbReference type="NCBI Taxonomy" id="2060906"/>
    <lineage>
        <taxon>Eukaryota</taxon>
        <taxon>Fungi</taxon>
        <taxon>Dikarya</taxon>
        <taxon>Ascomycota</taxon>
        <taxon>Pezizomycotina</taxon>
        <taxon>Eurotiomycetes</taxon>
        <taxon>Eurotiomycetidae</taxon>
        <taxon>Onygenales</taxon>
        <taxon>Ajellomycetaceae</taxon>
        <taxon>Blastomyces</taxon>
    </lineage>
</organism>
<feature type="region of interest" description="Disordered" evidence="2">
    <location>
        <begin position="140"/>
        <end position="204"/>
    </location>
</feature>
<feature type="compositionally biased region" description="Polar residues" evidence="2">
    <location>
        <begin position="338"/>
        <end position="352"/>
    </location>
</feature>
<dbReference type="EMBL" id="LDEV01001236">
    <property type="protein sequence ID" value="KLJ11987.1"/>
    <property type="molecule type" value="Genomic_DNA"/>
</dbReference>